<dbReference type="EMBL" id="CP089984">
    <property type="protein sequence ID" value="WXB13541.1"/>
    <property type="molecule type" value="Genomic_DNA"/>
</dbReference>
<protein>
    <submittedName>
        <fullName evidence="2">VOC family protein</fullName>
    </submittedName>
</protein>
<evidence type="ECO:0000259" key="1">
    <source>
        <dbReference type="PROSITE" id="PS51819"/>
    </source>
</evidence>
<dbReference type="RefSeq" id="WP_394823153.1">
    <property type="nucleotide sequence ID" value="NZ_CP089984.1"/>
</dbReference>
<evidence type="ECO:0000313" key="2">
    <source>
        <dbReference type="EMBL" id="WXB13541.1"/>
    </source>
</evidence>
<keyword evidence="3" id="KW-1185">Reference proteome</keyword>
<proteinExistence type="predicted"/>
<dbReference type="Gene3D" id="3.10.180.10">
    <property type="entry name" value="2,3-Dihydroxybiphenyl 1,2-Dioxygenase, domain 1"/>
    <property type="match status" value="1"/>
</dbReference>
<gene>
    <name evidence="2" type="ORF">LZC94_37570</name>
</gene>
<dbReference type="Pfam" id="PF00903">
    <property type="entry name" value="Glyoxalase"/>
    <property type="match status" value="1"/>
</dbReference>
<name>A0ABZ2LWP6_9BACT</name>
<accession>A0ABZ2LWP6</accession>
<reference evidence="2 3" key="1">
    <citation type="submission" date="2021-12" db="EMBL/GenBank/DDBJ databases">
        <title>Discovery of the Pendulisporaceae a myxobacterial family with distinct sporulation behavior and unique specialized metabolism.</title>
        <authorList>
            <person name="Garcia R."/>
            <person name="Popoff A."/>
            <person name="Bader C.D."/>
            <person name="Loehr J."/>
            <person name="Walesch S."/>
            <person name="Walt C."/>
            <person name="Boldt J."/>
            <person name="Bunk B."/>
            <person name="Haeckl F.J.F.P.J."/>
            <person name="Gunesch A.P."/>
            <person name="Birkelbach J."/>
            <person name="Nuebel U."/>
            <person name="Pietschmann T."/>
            <person name="Bach T."/>
            <person name="Mueller R."/>
        </authorList>
    </citation>
    <scope>NUCLEOTIDE SEQUENCE [LARGE SCALE GENOMIC DNA]</scope>
    <source>
        <strain evidence="2 3">MSr11954</strain>
    </source>
</reference>
<dbReference type="InterPro" id="IPR004360">
    <property type="entry name" value="Glyas_Fos-R_dOase_dom"/>
</dbReference>
<evidence type="ECO:0000313" key="3">
    <source>
        <dbReference type="Proteomes" id="UP001370348"/>
    </source>
</evidence>
<dbReference type="PROSITE" id="PS51819">
    <property type="entry name" value="VOC"/>
    <property type="match status" value="1"/>
</dbReference>
<dbReference type="Proteomes" id="UP001370348">
    <property type="component" value="Chromosome"/>
</dbReference>
<dbReference type="SUPFAM" id="SSF54593">
    <property type="entry name" value="Glyoxalase/Bleomycin resistance protein/Dihydroxybiphenyl dioxygenase"/>
    <property type="match status" value="1"/>
</dbReference>
<sequence>MSCKTPGRTIGLLGLGFVAVLGAVSCARPSEPRSSRTMEQHPAPRLEQRLSIVTLGVQNLARMRDFYETKLGWKPVAANKDIVFFKVNGMLFALFGNKELAADAQLSADGSGFRGFTLAYLAHDPAEVDGIFAQLESKGVRIVTRPSKTFFGAYRGYVADIEGNLLEIGYNPLIELDAQGHVVTHRDIRHLEQ</sequence>
<dbReference type="PANTHER" id="PTHR36503:SF1">
    <property type="entry name" value="BLR2520 PROTEIN"/>
    <property type="match status" value="1"/>
</dbReference>
<dbReference type="InterPro" id="IPR029068">
    <property type="entry name" value="Glyas_Bleomycin-R_OHBP_Dase"/>
</dbReference>
<organism evidence="2 3">
    <name type="scientific">Pendulispora albinea</name>
    <dbReference type="NCBI Taxonomy" id="2741071"/>
    <lineage>
        <taxon>Bacteria</taxon>
        <taxon>Pseudomonadati</taxon>
        <taxon>Myxococcota</taxon>
        <taxon>Myxococcia</taxon>
        <taxon>Myxococcales</taxon>
        <taxon>Sorangiineae</taxon>
        <taxon>Pendulisporaceae</taxon>
        <taxon>Pendulispora</taxon>
    </lineage>
</organism>
<dbReference type="InterPro" id="IPR037523">
    <property type="entry name" value="VOC_core"/>
</dbReference>
<dbReference type="PROSITE" id="PS51257">
    <property type="entry name" value="PROKAR_LIPOPROTEIN"/>
    <property type="match status" value="1"/>
</dbReference>
<dbReference type="PANTHER" id="PTHR36503">
    <property type="entry name" value="BLR2520 PROTEIN"/>
    <property type="match status" value="1"/>
</dbReference>
<feature type="domain" description="VOC" evidence="1">
    <location>
        <begin position="49"/>
        <end position="171"/>
    </location>
</feature>